<dbReference type="GO" id="GO:0005634">
    <property type="term" value="C:nucleus"/>
    <property type="evidence" value="ECO:0007669"/>
    <property type="project" value="TreeGrafter"/>
</dbReference>
<dbReference type="InterPro" id="IPR001138">
    <property type="entry name" value="Zn2Cys6_DnaBD"/>
</dbReference>
<dbReference type="GO" id="GO:0006351">
    <property type="term" value="P:DNA-templated transcription"/>
    <property type="evidence" value="ECO:0007669"/>
    <property type="project" value="InterPro"/>
</dbReference>
<feature type="region of interest" description="Disordered" evidence="7">
    <location>
        <begin position="87"/>
        <end position="112"/>
    </location>
</feature>
<dbReference type="PANTHER" id="PTHR31944:SF131">
    <property type="entry name" value="HEME-RESPONSIVE ZINC FINGER TRANSCRIPTION FACTOR HAP1"/>
    <property type="match status" value="1"/>
</dbReference>
<evidence type="ECO:0000313" key="9">
    <source>
        <dbReference type="EMBL" id="KAK0624571.1"/>
    </source>
</evidence>
<proteinExistence type="predicted"/>
<keyword evidence="4" id="KW-0238">DNA-binding</keyword>
<dbReference type="EMBL" id="JAULSR010000003">
    <property type="protein sequence ID" value="KAK0624571.1"/>
    <property type="molecule type" value="Genomic_DNA"/>
</dbReference>
<dbReference type="Pfam" id="PF00172">
    <property type="entry name" value="Zn_clus"/>
    <property type="match status" value="1"/>
</dbReference>
<feature type="non-terminal residue" evidence="9">
    <location>
        <position position="711"/>
    </location>
</feature>
<dbReference type="InterPro" id="IPR007219">
    <property type="entry name" value="XnlR_reg_dom"/>
</dbReference>
<evidence type="ECO:0000256" key="2">
    <source>
        <dbReference type="ARBA" id="ARBA00022833"/>
    </source>
</evidence>
<evidence type="ECO:0000313" key="10">
    <source>
        <dbReference type="Proteomes" id="UP001174934"/>
    </source>
</evidence>
<dbReference type="AlphaFoldDB" id="A0AA39WZP5"/>
<dbReference type="InterPro" id="IPR036864">
    <property type="entry name" value="Zn2-C6_fun-type_DNA-bd_sf"/>
</dbReference>
<evidence type="ECO:0000256" key="6">
    <source>
        <dbReference type="ARBA" id="ARBA00023242"/>
    </source>
</evidence>
<feature type="domain" description="Zn(2)-C6 fungal-type" evidence="8">
    <location>
        <begin position="26"/>
        <end position="56"/>
    </location>
</feature>
<keyword evidence="5" id="KW-0804">Transcription</keyword>
<evidence type="ECO:0000256" key="4">
    <source>
        <dbReference type="ARBA" id="ARBA00023125"/>
    </source>
</evidence>
<dbReference type="GO" id="GO:0001228">
    <property type="term" value="F:DNA-binding transcription activator activity, RNA polymerase II-specific"/>
    <property type="evidence" value="ECO:0007669"/>
    <property type="project" value="TreeGrafter"/>
</dbReference>
<dbReference type="InterPro" id="IPR051430">
    <property type="entry name" value="Fungal_TF_Env_Response"/>
</dbReference>
<name>A0AA39WZP5_9PEZI</name>
<evidence type="ECO:0000259" key="8">
    <source>
        <dbReference type="PROSITE" id="PS50048"/>
    </source>
</evidence>
<dbReference type="PANTHER" id="PTHR31944">
    <property type="entry name" value="HEME-RESPONSIVE ZINC FINGER TRANSCRIPTION FACTOR HAP1"/>
    <property type="match status" value="1"/>
</dbReference>
<protein>
    <recommendedName>
        <fullName evidence="8">Zn(2)-C6 fungal-type domain-containing protein</fullName>
    </recommendedName>
</protein>
<dbReference type="GO" id="GO:0008270">
    <property type="term" value="F:zinc ion binding"/>
    <property type="evidence" value="ECO:0007669"/>
    <property type="project" value="InterPro"/>
</dbReference>
<dbReference type="Pfam" id="PF04082">
    <property type="entry name" value="Fungal_trans"/>
    <property type="match status" value="1"/>
</dbReference>
<evidence type="ECO:0000256" key="7">
    <source>
        <dbReference type="SAM" id="MobiDB-lite"/>
    </source>
</evidence>
<keyword evidence="10" id="KW-1185">Reference proteome</keyword>
<comment type="caution">
    <text evidence="9">The sequence shown here is derived from an EMBL/GenBank/DDBJ whole genome shotgun (WGS) entry which is preliminary data.</text>
</comment>
<dbReference type="PROSITE" id="PS00463">
    <property type="entry name" value="ZN2_CY6_FUNGAL_1"/>
    <property type="match status" value="1"/>
</dbReference>
<sequence>MADLDTAGVLVQIPPPVKKRRRPALACEQCRLRKVRCDRNSPCSTCVRSGNPECTYQPTLLARLPIVGLRTRPASLDQNIRDFAATNDFSSGPFTGPTSAHTPSCRSSSSGATIETLERRVRQLEKELKSALGEGRSPSETDSRLSLASESERHSTLTYPPVDDTVPVDSGEIEKRNFVRLPIRGTISKTRFFGQSHWVNGASLLWSNVGFWAQQENTSELYDYFQKCKVLARVIKARRMPALPALSIGSNVPARPLADHLIDCYMRTFETVYRILHVPSFQAEYARYWEQPQATSQSFVVLMQLCMAIGACFHDDVHSLRAKATGWIYEAKFWLMLPPEKGRLTIPGLQIMCLLQLAKQTTGVNADLTWIECGSLLRAAMYMGLHHDPENLVRMPRLPAEMRRRLWAAILEICLQASLDAGGLPLVSLRDFETRPPANLDDRNMDADKGSSWTRMSAQIAIFSSFPTRLAIVSLVNDPQCGRASSASSYQETLRLGAELATETRALMNRLHSFPRDERGVDGVSPFQLRFAEMSMNRYLLALHLPWWHDAMRSPTFYFSRKTSVDAALTLAAIIRPPPELSSPSLTDFRRLLICGSGPFRGAPVHAGLTINLELLVRREEEGKNQGLTAAPLGSSAELFGVFDWYLDWWAARIRAGETNIKAYSFGQVQNSLLEAIDLKLGNEATMALIMEQATGRVKKAYEMLKAVAGD</sequence>
<dbReference type="Proteomes" id="UP001174934">
    <property type="component" value="Unassembled WGS sequence"/>
</dbReference>
<feature type="region of interest" description="Disordered" evidence="7">
    <location>
        <begin position="128"/>
        <end position="166"/>
    </location>
</feature>
<dbReference type="CDD" id="cd00067">
    <property type="entry name" value="GAL4"/>
    <property type="match status" value="1"/>
</dbReference>
<accession>A0AA39WZP5</accession>
<dbReference type="CDD" id="cd12148">
    <property type="entry name" value="fungal_TF_MHR"/>
    <property type="match status" value="1"/>
</dbReference>
<dbReference type="GO" id="GO:0000978">
    <property type="term" value="F:RNA polymerase II cis-regulatory region sequence-specific DNA binding"/>
    <property type="evidence" value="ECO:0007669"/>
    <property type="project" value="TreeGrafter"/>
</dbReference>
<dbReference type="SUPFAM" id="SSF57701">
    <property type="entry name" value="Zn2/Cys6 DNA-binding domain"/>
    <property type="match status" value="1"/>
</dbReference>
<gene>
    <name evidence="9" type="ORF">B0T17DRAFT_557469</name>
</gene>
<dbReference type="SMART" id="SM00906">
    <property type="entry name" value="Fungal_trans"/>
    <property type="match status" value="1"/>
</dbReference>
<keyword evidence="6" id="KW-0539">Nucleus</keyword>
<keyword evidence="3" id="KW-0805">Transcription regulation</keyword>
<dbReference type="Gene3D" id="4.10.240.10">
    <property type="entry name" value="Zn(2)-C6 fungal-type DNA-binding domain"/>
    <property type="match status" value="1"/>
</dbReference>
<evidence type="ECO:0000256" key="1">
    <source>
        <dbReference type="ARBA" id="ARBA00022723"/>
    </source>
</evidence>
<organism evidence="9 10">
    <name type="scientific">Bombardia bombarda</name>
    <dbReference type="NCBI Taxonomy" id="252184"/>
    <lineage>
        <taxon>Eukaryota</taxon>
        <taxon>Fungi</taxon>
        <taxon>Dikarya</taxon>
        <taxon>Ascomycota</taxon>
        <taxon>Pezizomycotina</taxon>
        <taxon>Sordariomycetes</taxon>
        <taxon>Sordariomycetidae</taxon>
        <taxon>Sordariales</taxon>
        <taxon>Lasiosphaeriaceae</taxon>
        <taxon>Bombardia</taxon>
    </lineage>
</organism>
<dbReference type="SMART" id="SM00066">
    <property type="entry name" value="GAL4"/>
    <property type="match status" value="1"/>
</dbReference>
<dbReference type="PROSITE" id="PS50048">
    <property type="entry name" value="ZN2_CY6_FUNGAL_2"/>
    <property type="match status" value="1"/>
</dbReference>
<reference evidence="9" key="1">
    <citation type="submission" date="2023-06" db="EMBL/GenBank/DDBJ databases">
        <title>Genome-scale phylogeny and comparative genomics of the fungal order Sordariales.</title>
        <authorList>
            <consortium name="Lawrence Berkeley National Laboratory"/>
            <person name="Hensen N."/>
            <person name="Bonometti L."/>
            <person name="Westerberg I."/>
            <person name="Brannstrom I.O."/>
            <person name="Guillou S."/>
            <person name="Cros-Aarteil S."/>
            <person name="Calhoun S."/>
            <person name="Haridas S."/>
            <person name="Kuo A."/>
            <person name="Mondo S."/>
            <person name="Pangilinan J."/>
            <person name="Riley R."/>
            <person name="LaButti K."/>
            <person name="Andreopoulos B."/>
            <person name="Lipzen A."/>
            <person name="Chen C."/>
            <person name="Yanf M."/>
            <person name="Daum C."/>
            <person name="Ng V."/>
            <person name="Clum A."/>
            <person name="Steindorff A."/>
            <person name="Ohm R."/>
            <person name="Martin F."/>
            <person name="Silar P."/>
            <person name="Natvig D."/>
            <person name="Lalanne C."/>
            <person name="Gautier V."/>
            <person name="Ament-velasquez S.L."/>
            <person name="Kruys A."/>
            <person name="Hutchinson M.I."/>
            <person name="Powell A.J."/>
            <person name="Barry K."/>
            <person name="Miller A.N."/>
            <person name="Grigoriev I.V."/>
            <person name="Debuchy R."/>
            <person name="Gladieux P."/>
            <person name="Thoren M.H."/>
            <person name="Johannesson H."/>
        </authorList>
    </citation>
    <scope>NUCLEOTIDE SEQUENCE</scope>
    <source>
        <strain evidence="9">SMH3391-2</strain>
    </source>
</reference>
<keyword evidence="2" id="KW-0862">Zinc</keyword>
<keyword evidence="1" id="KW-0479">Metal-binding</keyword>
<evidence type="ECO:0000256" key="3">
    <source>
        <dbReference type="ARBA" id="ARBA00023015"/>
    </source>
</evidence>
<evidence type="ECO:0000256" key="5">
    <source>
        <dbReference type="ARBA" id="ARBA00023163"/>
    </source>
</evidence>